<dbReference type="RefSeq" id="WP_066391920.1">
    <property type="nucleotide sequence ID" value="NZ_JAGIKZ010000029.1"/>
</dbReference>
<evidence type="ECO:0000313" key="4">
    <source>
        <dbReference type="Proteomes" id="UP001519293"/>
    </source>
</evidence>
<feature type="domain" description="DUF4179" evidence="2">
    <location>
        <begin position="243"/>
        <end position="326"/>
    </location>
</feature>
<protein>
    <recommendedName>
        <fullName evidence="2">DUF4179 domain-containing protein</fullName>
    </recommendedName>
</protein>
<dbReference type="InterPro" id="IPR036388">
    <property type="entry name" value="WH-like_DNA-bd_sf"/>
</dbReference>
<dbReference type="CDD" id="cd06171">
    <property type="entry name" value="Sigma70_r4"/>
    <property type="match status" value="1"/>
</dbReference>
<dbReference type="Gene3D" id="1.10.10.10">
    <property type="entry name" value="Winged helix-like DNA-binding domain superfamily/Winged helix DNA-binding domain"/>
    <property type="match status" value="1"/>
</dbReference>
<evidence type="ECO:0000256" key="1">
    <source>
        <dbReference type="SAM" id="Phobius"/>
    </source>
</evidence>
<keyword evidence="1" id="KW-1133">Transmembrane helix</keyword>
<gene>
    <name evidence="3" type="ORF">J2Z40_003516</name>
</gene>
<accession>A0ABS4RJ47</accession>
<reference evidence="3 4" key="1">
    <citation type="submission" date="2021-03" db="EMBL/GenBank/DDBJ databases">
        <title>Genomic Encyclopedia of Type Strains, Phase IV (KMG-IV): sequencing the most valuable type-strain genomes for metagenomic binning, comparative biology and taxonomic classification.</title>
        <authorList>
            <person name="Goeker M."/>
        </authorList>
    </citation>
    <scope>NUCLEOTIDE SEQUENCE [LARGE SCALE GENOMIC DNA]</scope>
    <source>
        <strain evidence="3 4">DSM 26675</strain>
    </source>
</reference>
<sequence>MIPEKIDSNRLTADLSMSLESIIDWFDQNKESFYILGSSYLKNQEQMEELFYHVIIKIQKELPRLKRESSLEVWVASLFIHICRELSAKRSEESERRLDVFKILDQMKEKEKEAIILTYGIGFSLEEGAEILQASVEEMKKFLFTGIQSLREQLGDGIPFDGCKENHSLYIDYLGRTLDRSKKVDFEIHIYHCRSCQEDLAIFQEVMLKLPELFEEVHMPAAFMAKVKERLVEKEERRQLRGKKQKKIGLIFASVFALFIFAGFLTGWFSKLYYSWTEEDPELRQLLQHDYGERLDLVAENNGVKVTIKSAIADDVQTLIFYEIEDMKEENQYVMNFQEGAWVENESDIMDNTTYPKYYLPTQHDDAKNVYHGKMSLLPLTEENATIELNVTKLQKLVYDPSRPDGYRVYEGSEYEKGEWKFEIPVTKYASVEYEIDEEIEIEGIPIYFNKFTIAPTATLLQYAILNEQFEKRIDYVNFDSIEVNGKKLEIDPYSMGNGYQAQFPPLFEKNPKEVLVRFGSILLSVNEHQSIELDHSKGYPQSFEYAGSTISIDSLEIGRPSNMVLSDHQTKNRPYDSFHVQVIDENENAMITYVTGAEYMLVDKSGKEYDLNRGNIQYETLEWPRYLTTVQNIEMQNENFEEKVIPKSLEIFGYNTTKYVDDAVEIKLD</sequence>
<dbReference type="InterPro" id="IPR025436">
    <property type="entry name" value="DUF4179"/>
</dbReference>
<evidence type="ECO:0000259" key="2">
    <source>
        <dbReference type="Pfam" id="PF13786"/>
    </source>
</evidence>
<dbReference type="Gene3D" id="2.60.40.1630">
    <property type="entry name" value="bacillus anthracis domain"/>
    <property type="match status" value="1"/>
</dbReference>
<dbReference type="SUPFAM" id="SSF88659">
    <property type="entry name" value="Sigma3 and sigma4 domains of RNA polymerase sigma factors"/>
    <property type="match status" value="1"/>
</dbReference>
<keyword evidence="4" id="KW-1185">Reference proteome</keyword>
<dbReference type="Pfam" id="PF13786">
    <property type="entry name" value="DUF4179"/>
    <property type="match status" value="1"/>
</dbReference>
<dbReference type="Proteomes" id="UP001519293">
    <property type="component" value="Unassembled WGS sequence"/>
</dbReference>
<proteinExistence type="predicted"/>
<name>A0ABS4RJ47_9BACI</name>
<dbReference type="EMBL" id="JAGIKZ010000029">
    <property type="protein sequence ID" value="MBP2242934.1"/>
    <property type="molecule type" value="Genomic_DNA"/>
</dbReference>
<feature type="transmembrane region" description="Helical" evidence="1">
    <location>
        <begin position="248"/>
        <end position="269"/>
    </location>
</feature>
<keyword evidence="1" id="KW-0472">Membrane</keyword>
<keyword evidence="1" id="KW-0812">Transmembrane</keyword>
<comment type="caution">
    <text evidence="3">The sequence shown here is derived from an EMBL/GenBank/DDBJ whole genome shotgun (WGS) entry which is preliminary data.</text>
</comment>
<evidence type="ECO:0000313" key="3">
    <source>
        <dbReference type="EMBL" id="MBP2242934.1"/>
    </source>
</evidence>
<dbReference type="InterPro" id="IPR013324">
    <property type="entry name" value="RNA_pol_sigma_r3/r4-like"/>
</dbReference>
<organism evidence="3 4">
    <name type="scientific">Cytobacillus eiseniae</name>
    <dbReference type="NCBI Taxonomy" id="762947"/>
    <lineage>
        <taxon>Bacteria</taxon>
        <taxon>Bacillati</taxon>
        <taxon>Bacillota</taxon>
        <taxon>Bacilli</taxon>
        <taxon>Bacillales</taxon>
        <taxon>Bacillaceae</taxon>
        <taxon>Cytobacillus</taxon>
    </lineage>
</organism>